<dbReference type="GO" id="GO:0016491">
    <property type="term" value="F:oxidoreductase activity"/>
    <property type="evidence" value="ECO:0007669"/>
    <property type="project" value="InterPro"/>
</dbReference>
<accession>A0AA43XKZ4</accession>
<name>A0AA43XKZ4_9CLOT</name>
<dbReference type="InterPro" id="IPR003251">
    <property type="entry name" value="Rr_diiron-bd_dom"/>
</dbReference>
<evidence type="ECO:0000259" key="1">
    <source>
        <dbReference type="Pfam" id="PF02915"/>
    </source>
</evidence>
<comment type="caution">
    <text evidence="2">The sequence shown here is derived from an EMBL/GenBank/DDBJ whole genome shotgun (WGS) entry which is preliminary data.</text>
</comment>
<dbReference type="GO" id="GO:0046872">
    <property type="term" value="F:metal ion binding"/>
    <property type="evidence" value="ECO:0007669"/>
    <property type="project" value="InterPro"/>
</dbReference>
<organism evidence="2 3">
    <name type="scientific">Isachenkonia alkalipeptolytica</name>
    <dbReference type="NCBI Taxonomy" id="2565777"/>
    <lineage>
        <taxon>Bacteria</taxon>
        <taxon>Bacillati</taxon>
        <taxon>Bacillota</taxon>
        <taxon>Clostridia</taxon>
        <taxon>Eubacteriales</taxon>
        <taxon>Clostridiaceae</taxon>
        <taxon>Isachenkonia</taxon>
    </lineage>
</organism>
<evidence type="ECO:0000313" key="3">
    <source>
        <dbReference type="Proteomes" id="UP000449710"/>
    </source>
</evidence>
<dbReference type="EMBL" id="SUMG01000006">
    <property type="protein sequence ID" value="NBG88179.1"/>
    <property type="molecule type" value="Genomic_DNA"/>
</dbReference>
<reference evidence="2 3" key="1">
    <citation type="submission" date="2019-04" db="EMBL/GenBank/DDBJ databases">
        <title>Isachenkonia alkalipeptolytica gen. nov. sp. nov. a new anaerobic, alkiliphilic organothrophic bacterium capable to reduce synthesized ferrihydrite isolated from a soda lake.</title>
        <authorList>
            <person name="Toshchakov S.V."/>
            <person name="Zavarzina D.G."/>
            <person name="Zhilina T.N."/>
            <person name="Kostrikina N.A."/>
            <person name="Kublanov I.V."/>
        </authorList>
    </citation>
    <scope>NUCLEOTIDE SEQUENCE [LARGE SCALE GENOMIC DNA]</scope>
    <source>
        <strain evidence="2 3">Z-1701</strain>
    </source>
</reference>
<dbReference type="AlphaFoldDB" id="A0AA43XKZ4"/>
<dbReference type="InterPro" id="IPR009078">
    <property type="entry name" value="Ferritin-like_SF"/>
</dbReference>
<dbReference type="Pfam" id="PF02915">
    <property type="entry name" value="Rubrerythrin"/>
    <property type="match status" value="1"/>
</dbReference>
<dbReference type="InterPro" id="IPR012347">
    <property type="entry name" value="Ferritin-like"/>
</dbReference>
<proteinExistence type="predicted"/>
<dbReference type="Gene3D" id="1.20.1260.10">
    <property type="match status" value="1"/>
</dbReference>
<sequence length="67" mass="8159">MQEVLDWILEAIEDEVEAQERYKNLSEKVEDPKAKKFFEQLRLDEEEHERVLRSRYDAFAKMLEADK</sequence>
<dbReference type="RefSeq" id="WP_160720449.1">
    <property type="nucleotide sequence ID" value="NZ_SUMG01000006.1"/>
</dbReference>
<keyword evidence="3" id="KW-1185">Reference proteome</keyword>
<gene>
    <name evidence="2" type="ORF">ISALK_06655</name>
</gene>
<dbReference type="Proteomes" id="UP000449710">
    <property type="component" value="Unassembled WGS sequence"/>
</dbReference>
<protein>
    <submittedName>
        <fullName evidence="2">Rubrerythrin</fullName>
    </submittedName>
</protein>
<evidence type="ECO:0000313" key="2">
    <source>
        <dbReference type="EMBL" id="NBG88179.1"/>
    </source>
</evidence>
<dbReference type="SUPFAM" id="SSF47240">
    <property type="entry name" value="Ferritin-like"/>
    <property type="match status" value="1"/>
</dbReference>
<feature type="domain" description="Rubrerythrin diiron-binding" evidence="1">
    <location>
        <begin position="9"/>
        <end position="64"/>
    </location>
</feature>